<protein>
    <submittedName>
        <fullName evidence="1">RidA family protein</fullName>
    </submittedName>
</protein>
<reference evidence="1 2" key="1">
    <citation type="submission" date="2018-10" db="EMBL/GenBank/DDBJ databases">
        <title>Rhizobium etli, R. leguminosarum and a new Rhizobium genospecies from Phaseolus dumosus.</title>
        <authorList>
            <person name="Ramirez-Puebla S.T."/>
            <person name="Rogel-Hernandez M.A."/>
            <person name="Guerrero G."/>
            <person name="Ormeno-Orrillo E."/>
            <person name="Martinez-Romero J.C."/>
            <person name="Negrete-Yankelevich S."/>
            <person name="Martinez-Romero E."/>
        </authorList>
    </citation>
    <scope>NUCLEOTIDE SEQUENCE [LARGE SCALE GENOMIC DNA]</scope>
    <source>
        <strain evidence="1 2">CCGE525</strain>
        <plasmid evidence="2">prccge525b</plasmid>
    </source>
</reference>
<dbReference type="PANTHER" id="PTHR43760:SF1">
    <property type="entry name" value="ENDORIBONUCLEASE L-PSP_CHORISMATE MUTASE-LIKE DOMAIN-CONTAINING PROTEIN"/>
    <property type="match status" value="1"/>
</dbReference>
<sequence length="145" mass="15109">MKRTGHFNTPIANGNYLIAKRHRDLVFTSGMTPRSKGVIVHVGTVDSEDAIDDYKDAVELAASNALAAARTVLTEGEQIAGVLTLTVFIAANPGFKKHSQIADFASDHLLEEIGPGAIGTRAAVGVTSLPGGAVVEIQMTAVIGN</sequence>
<dbReference type="EMBL" id="CP032696">
    <property type="protein sequence ID" value="AYG64165.1"/>
    <property type="molecule type" value="Genomic_DNA"/>
</dbReference>
<dbReference type="PANTHER" id="PTHR43760">
    <property type="entry name" value="ENDORIBONUCLEASE-RELATED"/>
    <property type="match status" value="1"/>
</dbReference>
<dbReference type="KEGG" id="rjg:CCGE525_36010"/>
<dbReference type="AlphaFoldDB" id="A0A387G480"/>
<dbReference type="InterPro" id="IPR035959">
    <property type="entry name" value="RutC-like_sf"/>
</dbReference>
<gene>
    <name evidence="1" type="ORF">CCGE525_36010</name>
</gene>
<dbReference type="Proteomes" id="UP000282195">
    <property type="component" value="Plasmid pRCCGE525b"/>
</dbReference>
<evidence type="ECO:0000313" key="1">
    <source>
        <dbReference type="EMBL" id="AYG64165.1"/>
    </source>
</evidence>
<dbReference type="InterPro" id="IPR013813">
    <property type="entry name" value="Endoribo_LPSP/chorism_mut-like"/>
</dbReference>
<dbReference type="SUPFAM" id="SSF55298">
    <property type="entry name" value="YjgF-like"/>
    <property type="match status" value="1"/>
</dbReference>
<evidence type="ECO:0000313" key="2">
    <source>
        <dbReference type="Proteomes" id="UP000282195"/>
    </source>
</evidence>
<proteinExistence type="predicted"/>
<dbReference type="OrthoDB" id="9813383at2"/>
<keyword evidence="2" id="KW-1185">Reference proteome</keyword>
<dbReference type="Gene3D" id="3.30.1330.40">
    <property type="entry name" value="RutC-like"/>
    <property type="match status" value="1"/>
</dbReference>
<accession>A0A387G480</accession>
<dbReference type="CDD" id="cd02199">
    <property type="entry name" value="YjgF_YER057c_UK114_like_1"/>
    <property type="match status" value="1"/>
</dbReference>
<dbReference type="Pfam" id="PF01042">
    <property type="entry name" value="Ribonuc_L-PSP"/>
    <property type="match status" value="1"/>
</dbReference>
<name>A0A387G480_9HYPH</name>
<keyword evidence="1" id="KW-0614">Plasmid</keyword>
<geneLocation type="plasmid" evidence="2">
    <name>prccge525b</name>
</geneLocation>
<organism evidence="1 2">
    <name type="scientific">Rhizobium jaguaris</name>
    <dbReference type="NCBI Taxonomy" id="1312183"/>
    <lineage>
        <taxon>Bacteria</taxon>
        <taxon>Pseudomonadati</taxon>
        <taxon>Pseudomonadota</taxon>
        <taxon>Alphaproteobacteria</taxon>
        <taxon>Hyphomicrobiales</taxon>
        <taxon>Rhizobiaceae</taxon>
        <taxon>Rhizobium/Agrobacterium group</taxon>
        <taxon>Rhizobium</taxon>
    </lineage>
</organism>
<dbReference type="RefSeq" id="WP_120709062.1">
    <property type="nucleotide sequence ID" value="NZ_CP032696.1"/>
</dbReference>
<dbReference type="InterPro" id="IPR006175">
    <property type="entry name" value="YjgF/YER057c/UK114"/>
</dbReference>